<dbReference type="InterPro" id="IPR051206">
    <property type="entry name" value="NAMLAA_amidase_2"/>
</dbReference>
<organism evidence="6 7">
    <name type="scientific">Proteiniclasticum aestuarii</name>
    <dbReference type="NCBI Taxonomy" id="2817862"/>
    <lineage>
        <taxon>Bacteria</taxon>
        <taxon>Bacillati</taxon>
        <taxon>Bacillota</taxon>
        <taxon>Clostridia</taxon>
        <taxon>Eubacteriales</taxon>
        <taxon>Clostridiaceae</taxon>
        <taxon>Proteiniclasticum</taxon>
    </lineage>
</organism>
<dbReference type="GO" id="GO:0009253">
    <property type="term" value="P:peptidoglycan catabolic process"/>
    <property type="evidence" value="ECO:0007669"/>
    <property type="project" value="InterPro"/>
</dbReference>
<dbReference type="EMBL" id="JAFNJU010000003">
    <property type="protein sequence ID" value="MBO1264385.1"/>
    <property type="molecule type" value="Genomic_DNA"/>
</dbReference>
<dbReference type="GO" id="GO:0009254">
    <property type="term" value="P:peptidoglycan turnover"/>
    <property type="evidence" value="ECO:0007669"/>
    <property type="project" value="TreeGrafter"/>
</dbReference>
<dbReference type="SMART" id="SM00644">
    <property type="entry name" value="Ami_2"/>
    <property type="match status" value="1"/>
</dbReference>
<dbReference type="RefSeq" id="WP_207598899.1">
    <property type="nucleotide sequence ID" value="NZ_JAFNJU010000003.1"/>
</dbReference>
<dbReference type="Gene3D" id="1.10.101.10">
    <property type="entry name" value="PGBD-like superfamily/PGBD"/>
    <property type="match status" value="1"/>
</dbReference>
<proteinExistence type="predicted"/>
<evidence type="ECO:0000256" key="1">
    <source>
        <dbReference type="ARBA" id="ARBA00001561"/>
    </source>
</evidence>
<dbReference type="SUPFAM" id="SSF55846">
    <property type="entry name" value="N-acetylmuramoyl-L-alanine amidase-like"/>
    <property type="match status" value="1"/>
</dbReference>
<dbReference type="PANTHER" id="PTHR30417">
    <property type="entry name" value="N-ACETYLMURAMOYL-L-ALANINE AMIDASE AMID"/>
    <property type="match status" value="1"/>
</dbReference>
<dbReference type="GO" id="GO:0008745">
    <property type="term" value="F:N-acetylmuramoyl-L-alanine amidase activity"/>
    <property type="evidence" value="ECO:0007669"/>
    <property type="project" value="UniProtKB-EC"/>
</dbReference>
<evidence type="ECO:0000259" key="5">
    <source>
        <dbReference type="SMART" id="SM00644"/>
    </source>
</evidence>
<accession>A0A939H9V4</accession>
<dbReference type="Proteomes" id="UP000664218">
    <property type="component" value="Unassembled WGS sequence"/>
</dbReference>
<dbReference type="InterPro" id="IPR036505">
    <property type="entry name" value="Amidase/PGRP_sf"/>
</dbReference>
<keyword evidence="7" id="KW-1185">Reference proteome</keyword>
<comment type="catalytic activity">
    <reaction evidence="1">
        <text>Hydrolyzes the link between N-acetylmuramoyl residues and L-amino acid residues in certain cell-wall glycopeptides.</text>
        <dbReference type="EC" id="3.5.1.28"/>
    </reaction>
</comment>
<protein>
    <recommendedName>
        <fullName evidence="2">N-acetylmuramoyl-L-alanine amidase</fullName>
        <ecNumber evidence="2">3.5.1.28</ecNumber>
    </recommendedName>
</protein>
<dbReference type="InterPro" id="IPR002502">
    <property type="entry name" value="Amidase_domain"/>
</dbReference>
<name>A0A939H9V4_9CLOT</name>
<dbReference type="Pfam" id="PF01510">
    <property type="entry name" value="Amidase_2"/>
    <property type="match status" value="1"/>
</dbReference>
<keyword evidence="3" id="KW-0378">Hydrolase</keyword>
<feature type="domain" description="N-acetylmuramoyl-L-alanine amidase" evidence="5">
    <location>
        <begin position="9"/>
        <end position="145"/>
    </location>
</feature>
<evidence type="ECO:0000256" key="4">
    <source>
        <dbReference type="ARBA" id="ARBA00023316"/>
    </source>
</evidence>
<comment type="caution">
    <text evidence="6">The sequence shown here is derived from an EMBL/GenBank/DDBJ whole genome shotgun (WGS) entry which is preliminary data.</text>
</comment>
<evidence type="ECO:0000256" key="2">
    <source>
        <dbReference type="ARBA" id="ARBA00011901"/>
    </source>
</evidence>
<dbReference type="PANTHER" id="PTHR30417:SF1">
    <property type="entry name" value="N-ACETYLMURAMOYL-L-ALANINE AMIDASE AMID"/>
    <property type="match status" value="1"/>
</dbReference>
<evidence type="ECO:0000256" key="3">
    <source>
        <dbReference type="ARBA" id="ARBA00022801"/>
    </source>
</evidence>
<evidence type="ECO:0000313" key="6">
    <source>
        <dbReference type="EMBL" id="MBO1264385.1"/>
    </source>
</evidence>
<sequence>MVKIIRDYYTQNRCYTNNRNYKKIGGVLHSTASKGVMARDWKRRWNNPTTAKCVTAFVDDTYVVECVPFSRQIWHVGVTKGNNYYIGIEICEDLEWTSDYFEKAIANALEYIAGICKEKSWTAKDWFGHYEANRLGFASNHSDPNPYFKHHGYSMDQFRADLDRMLTGEVKPVEPIVKDGIKVDGYMGPETIKALQGYFDTIQDGIISTPSMLVRELQKGLGVSVDGLLGPVTIKALQKHLGTMQDGIISKPSAMVKALQDRLNNGNLNLKIAKPIKPPKAPEPVRLVEDGLMGPATIKRLQVYLGTPADGVISTPSSMVKELQKRLNNNKL</sequence>
<dbReference type="AlphaFoldDB" id="A0A939H9V4"/>
<reference evidence="6" key="1">
    <citation type="submission" date="2021-03" db="EMBL/GenBank/DDBJ databases">
        <title>Proteiniclasticum marinus sp. nov., isolated from tidal flat sediment.</title>
        <authorList>
            <person name="Namirimu T."/>
            <person name="Yang J.-A."/>
            <person name="Yang S.-H."/>
            <person name="Kim Y.-J."/>
            <person name="Kwon K.K."/>
        </authorList>
    </citation>
    <scope>NUCLEOTIDE SEQUENCE</scope>
    <source>
        <strain evidence="6">SCR006</strain>
    </source>
</reference>
<dbReference type="Gene3D" id="3.40.80.10">
    <property type="entry name" value="Peptidoglycan recognition protein-like"/>
    <property type="match status" value="1"/>
</dbReference>
<dbReference type="EC" id="3.5.1.28" evidence="2"/>
<evidence type="ECO:0000313" key="7">
    <source>
        <dbReference type="Proteomes" id="UP000664218"/>
    </source>
</evidence>
<dbReference type="CDD" id="cd06583">
    <property type="entry name" value="PGRP"/>
    <property type="match status" value="1"/>
</dbReference>
<gene>
    <name evidence="6" type="ORF">J3A84_04930</name>
</gene>
<dbReference type="GO" id="GO:0071555">
    <property type="term" value="P:cell wall organization"/>
    <property type="evidence" value="ECO:0007669"/>
    <property type="project" value="UniProtKB-KW"/>
</dbReference>
<keyword evidence="4" id="KW-0961">Cell wall biogenesis/degradation</keyword>
<dbReference type="InterPro" id="IPR036366">
    <property type="entry name" value="PGBDSf"/>
</dbReference>